<evidence type="ECO:0000256" key="1">
    <source>
        <dbReference type="SAM" id="MobiDB-lite"/>
    </source>
</evidence>
<feature type="compositionally biased region" description="Low complexity" evidence="1">
    <location>
        <begin position="15"/>
        <end position="57"/>
    </location>
</feature>
<dbReference type="SUPFAM" id="SSF55729">
    <property type="entry name" value="Acyl-CoA N-acyltransferases (Nat)"/>
    <property type="match status" value="1"/>
</dbReference>
<accession>A0AAN6V8H0</accession>
<dbReference type="PANTHER" id="PTHR42791:SF1">
    <property type="entry name" value="N-ACETYLTRANSFERASE DOMAIN-CONTAINING PROTEIN"/>
    <property type="match status" value="1"/>
</dbReference>
<reference evidence="2" key="2">
    <citation type="submission" date="2023-05" db="EMBL/GenBank/DDBJ databases">
        <authorList>
            <consortium name="Lawrence Berkeley National Laboratory"/>
            <person name="Steindorff A."/>
            <person name="Hensen N."/>
            <person name="Bonometti L."/>
            <person name="Westerberg I."/>
            <person name="Brannstrom I.O."/>
            <person name="Guillou S."/>
            <person name="Cros-Aarteil S."/>
            <person name="Calhoun S."/>
            <person name="Haridas S."/>
            <person name="Kuo A."/>
            <person name="Mondo S."/>
            <person name="Pangilinan J."/>
            <person name="Riley R."/>
            <person name="Labutti K."/>
            <person name="Andreopoulos B."/>
            <person name="Lipzen A."/>
            <person name="Chen C."/>
            <person name="Yanf M."/>
            <person name="Daum C."/>
            <person name="Ng V."/>
            <person name="Clum A."/>
            <person name="Ohm R."/>
            <person name="Martin F."/>
            <person name="Silar P."/>
            <person name="Natvig D."/>
            <person name="Lalanne C."/>
            <person name="Gautier V."/>
            <person name="Ament-Velasquez S.L."/>
            <person name="Kruys A."/>
            <person name="Hutchinson M.I."/>
            <person name="Powell A.J."/>
            <person name="Barry K."/>
            <person name="Miller A.N."/>
            <person name="Grigoriev I.V."/>
            <person name="Debuchy R."/>
            <person name="Gladieux P."/>
            <person name="Thoren M.H."/>
            <person name="Johannesson H."/>
        </authorList>
    </citation>
    <scope>NUCLEOTIDE SEQUENCE</scope>
    <source>
        <strain evidence="2">CBS 141.50</strain>
    </source>
</reference>
<dbReference type="GeneID" id="87822122"/>
<evidence type="ECO:0000313" key="2">
    <source>
        <dbReference type="EMBL" id="KAK4146762.1"/>
    </source>
</evidence>
<feature type="region of interest" description="Disordered" evidence="1">
    <location>
        <begin position="182"/>
        <end position="202"/>
    </location>
</feature>
<evidence type="ECO:0000313" key="3">
    <source>
        <dbReference type="Proteomes" id="UP001302676"/>
    </source>
</evidence>
<feature type="compositionally biased region" description="Polar residues" evidence="1">
    <location>
        <begin position="1"/>
        <end position="14"/>
    </location>
</feature>
<organism evidence="2 3">
    <name type="scientific">Dichotomopilus funicola</name>
    <dbReference type="NCBI Taxonomy" id="1934379"/>
    <lineage>
        <taxon>Eukaryota</taxon>
        <taxon>Fungi</taxon>
        <taxon>Dikarya</taxon>
        <taxon>Ascomycota</taxon>
        <taxon>Pezizomycotina</taxon>
        <taxon>Sordariomycetes</taxon>
        <taxon>Sordariomycetidae</taxon>
        <taxon>Sordariales</taxon>
        <taxon>Chaetomiaceae</taxon>
        <taxon>Dichotomopilus</taxon>
    </lineage>
</organism>
<gene>
    <name evidence="2" type="ORF">C8A04DRAFT_9503</name>
</gene>
<name>A0AAN6V8H0_9PEZI</name>
<dbReference type="Gene3D" id="3.40.630.30">
    <property type="match status" value="1"/>
</dbReference>
<dbReference type="InterPro" id="IPR052523">
    <property type="entry name" value="Trichothecene_AcTrans"/>
</dbReference>
<dbReference type="InterPro" id="IPR016181">
    <property type="entry name" value="Acyl_CoA_acyltransferase"/>
</dbReference>
<dbReference type="PANTHER" id="PTHR42791">
    <property type="entry name" value="GNAT FAMILY ACETYLTRANSFERASE"/>
    <property type="match status" value="1"/>
</dbReference>
<sequence length="412" mass="43877">MASSVNNTTSSDGNASPGSTDGSSSSSRSSIASSGSSIASVGSGDSVSSTSTAATTPVDESPISTPPFGAAPCAAATAAALNADTKAEKIPALALDVNTKKTTTAIDKIKTSPAAGNAITHSLVPARWKSGSVRTIGMAEHREAALTLAHAFAADDYARYLVVGDGVAPGISGGGGDGLAVDDDKDAASVDSSSEKKRGVRRGLKSDEERKWRLHVDILTYTVASHCLGGLVTAVGPECDSVALWIPPGKHLDGWWTQLRSGLWRLRFQLSAEGRRRYFDEILPRLHDIKLQVLGDRDNEAWYLLYLGTKPNSQGHGYAARLLQDMMARADAENRPMYLESSSLANNVYYAKFGFVVRRDVFLERGPMPVQLSIMVREPGTGRTRKEDAVVPETGTGPVVKKRLGVIKRWMM</sequence>
<protein>
    <recommendedName>
        <fullName evidence="4">N-acetyltransferase domain-containing protein</fullName>
    </recommendedName>
</protein>
<feature type="region of interest" description="Disordered" evidence="1">
    <location>
        <begin position="1"/>
        <end position="66"/>
    </location>
</feature>
<reference evidence="2" key="1">
    <citation type="journal article" date="2023" name="Mol. Phylogenet. Evol.">
        <title>Genome-scale phylogeny and comparative genomics of the fungal order Sordariales.</title>
        <authorList>
            <person name="Hensen N."/>
            <person name="Bonometti L."/>
            <person name="Westerberg I."/>
            <person name="Brannstrom I.O."/>
            <person name="Guillou S."/>
            <person name="Cros-Aarteil S."/>
            <person name="Calhoun S."/>
            <person name="Haridas S."/>
            <person name="Kuo A."/>
            <person name="Mondo S."/>
            <person name="Pangilinan J."/>
            <person name="Riley R."/>
            <person name="LaButti K."/>
            <person name="Andreopoulos B."/>
            <person name="Lipzen A."/>
            <person name="Chen C."/>
            <person name="Yan M."/>
            <person name="Daum C."/>
            <person name="Ng V."/>
            <person name="Clum A."/>
            <person name="Steindorff A."/>
            <person name="Ohm R.A."/>
            <person name="Martin F."/>
            <person name="Silar P."/>
            <person name="Natvig D.O."/>
            <person name="Lalanne C."/>
            <person name="Gautier V."/>
            <person name="Ament-Velasquez S.L."/>
            <person name="Kruys A."/>
            <person name="Hutchinson M.I."/>
            <person name="Powell A.J."/>
            <person name="Barry K."/>
            <person name="Miller A.N."/>
            <person name="Grigoriev I.V."/>
            <person name="Debuchy R."/>
            <person name="Gladieux P."/>
            <person name="Hiltunen Thoren M."/>
            <person name="Johannesson H."/>
        </authorList>
    </citation>
    <scope>NUCLEOTIDE SEQUENCE</scope>
    <source>
        <strain evidence="2">CBS 141.50</strain>
    </source>
</reference>
<dbReference type="RefSeq" id="XP_062640133.1">
    <property type="nucleotide sequence ID" value="XM_062785509.1"/>
</dbReference>
<dbReference type="CDD" id="cd04301">
    <property type="entry name" value="NAT_SF"/>
    <property type="match status" value="1"/>
</dbReference>
<comment type="caution">
    <text evidence="2">The sequence shown here is derived from an EMBL/GenBank/DDBJ whole genome shotgun (WGS) entry which is preliminary data.</text>
</comment>
<dbReference type="Proteomes" id="UP001302676">
    <property type="component" value="Unassembled WGS sequence"/>
</dbReference>
<dbReference type="EMBL" id="MU853559">
    <property type="protein sequence ID" value="KAK4146762.1"/>
    <property type="molecule type" value="Genomic_DNA"/>
</dbReference>
<dbReference type="AlphaFoldDB" id="A0AAN6V8H0"/>
<proteinExistence type="predicted"/>
<keyword evidence="3" id="KW-1185">Reference proteome</keyword>
<evidence type="ECO:0008006" key="4">
    <source>
        <dbReference type="Google" id="ProtNLM"/>
    </source>
</evidence>